<accession>A0A6C0DIP0</accession>
<dbReference type="EMBL" id="MN739627">
    <property type="protein sequence ID" value="QHT16826.1"/>
    <property type="molecule type" value="Genomic_DNA"/>
</dbReference>
<proteinExistence type="predicted"/>
<organism evidence="1">
    <name type="scientific">viral metagenome</name>
    <dbReference type="NCBI Taxonomy" id="1070528"/>
    <lineage>
        <taxon>unclassified sequences</taxon>
        <taxon>metagenomes</taxon>
        <taxon>organismal metagenomes</taxon>
    </lineage>
</organism>
<sequence>MFVPHPDFKDILVDIDTHKNVVSRDRVNNYFYYEKEGWCMSEVDTDDTPLTKEEYILYYCKNEDGKIIYNKV</sequence>
<protein>
    <submittedName>
        <fullName evidence="1">Uncharacterized protein</fullName>
    </submittedName>
</protein>
<name>A0A6C0DIP0_9ZZZZ</name>
<evidence type="ECO:0000313" key="1">
    <source>
        <dbReference type="EMBL" id="QHT16826.1"/>
    </source>
</evidence>
<reference evidence="1" key="1">
    <citation type="journal article" date="2020" name="Nature">
        <title>Giant virus diversity and host interactions through global metagenomics.</title>
        <authorList>
            <person name="Schulz F."/>
            <person name="Roux S."/>
            <person name="Paez-Espino D."/>
            <person name="Jungbluth S."/>
            <person name="Walsh D.A."/>
            <person name="Denef V.J."/>
            <person name="McMahon K.D."/>
            <person name="Konstantinidis K.T."/>
            <person name="Eloe-Fadrosh E.A."/>
            <person name="Kyrpides N.C."/>
            <person name="Woyke T."/>
        </authorList>
    </citation>
    <scope>NUCLEOTIDE SEQUENCE</scope>
    <source>
        <strain evidence="1">GVMAG-M-3300023174-207</strain>
    </source>
</reference>
<dbReference type="AlphaFoldDB" id="A0A6C0DIP0"/>